<dbReference type="EMBL" id="CP097508">
    <property type="protein sequence ID" value="URE12589.1"/>
    <property type="molecule type" value="Genomic_DNA"/>
</dbReference>
<dbReference type="InterPro" id="IPR057939">
    <property type="entry name" value="TRF2_HOY1_PH"/>
</dbReference>
<feature type="region of interest" description="Disordered" evidence="1">
    <location>
        <begin position="340"/>
        <end position="383"/>
    </location>
</feature>
<evidence type="ECO:0000256" key="1">
    <source>
        <dbReference type="SAM" id="MobiDB-lite"/>
    </source>
</evidence>
<evidence type="ECO:0000313" key="3">
    <source>
        <dbReference type="EMBL" id="URE12589.1"/>
    </source>
</evidence>
<dbReference type="Proteomes" id="UP001055439">
    <property type="component" value="Chromosome 6"/>
</dbReference>
<dbReference type="PANTHER" id="PTHR33494">
    <property type="entry name" value="OS02G0793800 PROTEIN"/>
    <property type="match status" value="1"/>
</dbReference>
<protein>
    <recommendedName>
        <fullName evidence="2">TRF2/HOY1 PH-like domain-containing protein</fullName>
    </recommendedName>
</protein>
<organism evidence="3 4">
    <name type="scientific">Musa troglodytarum</name>
    <name type="common">fe'i banana</name>
    <dbReference type="NCBI Taxonomy" id="320322"/>
    <lineage>
        <taxon>Eukaryota</taxon>
        <taxon>Viridiplantae</taxon>
        <taxon>Streptophyta</taxon>
        <taxon>Embryophyta</taxon>
        <taxon>Tracheophyta</taxon>
        <taxon>Spermatophyta</taxon>
        <taxon>Magnoliopsida</taxon>
        <taxon>Liliopsida</taxon>
        <taxon>Zingiberales</taxon>
        <taxon>Musaceae</taxon>
        <taxon>Musa</taxon>
    </lineage>
</organism>
<name>A0A9E7KD21_9LILI</name>
<sequence length="383" mass="42461">METEDPLGDELGLLNKKFKTVAPHSTGNTDQSLFDFIVLWFDVRNYLDRAQWQKENHDVMHNLLDELSPLGLHLRKSPSSVDLIQMRLSQANSSAASCGLTLGGGRKKELMLAPVSSTTEKMKASNFPLSLLRIGTWEICGMTNLIAVVNSVYQNMKGDLVAKCYFVRQNYVWEVLEGGLKSKMEFQWSDITDLKATCLENGLGSLDIVDHLYSSGRLILNLGSIHCGSQLKISSVGKQAYIAFESWTMEENAFKGVEGRNAVWWNQLKLSGIPGSTSSGHIMSVNPCLMTLPNKETPEDLTHYLLNDLQICVVPDEHLFIPRVNSVCCLLQQDAGTSARRVPQISDSDGLKSDAGPEDEPDYSPYGLKEDHLGQGMTRLASF</sequence>
<gene>
    <name evidence="3" type="ORF">MUK42_35425</name>
</gene>
<keyword evidence="4" id="KW-1185">Reference proteome</keyword>
<reference evidence="3" key="1">
    <citation type="submission" date="2022-05" db="EMBL/GenBank/DDBJ databases">
        <title>The Musa troglodytarum L. genome provides insights into the mechanism of non-climacteric behaviour and enrichment of carotenoids.</title>
        <authorList>
            <person name="Wang J."/>
        </authorList>
    </citation>
    <scope>NUCLEOTIDE SEQUENCE</scope>
    <source>
        <tissue evidence="3">Leaf</tissue>
    </source>
</reference>
<evidence type="ECO:0000313" key="4">
    <source>
        <dbReference type="Proteomes" id="UP001055439"/>
    </source>
</evidence>
<feature type="domain" description="TRF2/HOY1 PH-like" evidence="2">
    <location>
        <begin position="126"/>
        <end position="209"/>
    </location>
</feature>
<accession>A0A9E7KD21</accession>
<dbReference type="AlphaFoldDB" id="A0A9E7KD21"/>
<evidence type="ECO:0000259" key="2">
    <source>
        <dbReference type="Pfam" id="PF24818"/>
    </source>
</evidence>
<dbReference type="PANTHER" id="PTHR33494:SF1">
    <property type="entry name" value="C2H2-TYPE DOMAIN-CONTAINING PROTEIN-RELATED"/>
    <property type="match status" value="1"/>
</dbReference>
<dbReference type="Pfam" id="PF24818">
    <property type="entry name" value="PH_TRF2_HOY1"/>
    <property type="match status" value="1"/>
</dbReference>
<dbReference type="OrthoDB" id="1931356at2759"/>
<proteinExistence type="predicted"/>